<accession>A0A1Z2XWQ2</accession>
<dbReference type="RefSeq" id="WP_084384609.1">
    <property type="nucleotide sequence ID" value="NZ_CAJTCQ010000011.1"/>
</dbReference>
<dbReference type="EMBL" id="CP065321">
    <property type="protein sequence ID" value="QQR32055.1"/>
    <property type="molecule type" value="Genomic_DNA"/>
</dbReference>
<dbReference type="KEGG" id="amur:ADH66_19245"/>
<evidence type="ECO:0000313" key="8">
    <source>
        <dbReference type="EMBL" id="QQR32055.1"/>
    </source>
</evidence>
<evidence type="ECO:0000256" key="1">
    <source>
        <dbReference type="ARBA" id="ARBA00004141"/>
    </source>
</evidence>
<dbReference type="AlphaFoldDB" id="A0A1Z2XWQ2"/>
<evidence type="ECO:0000256" key="4">
    <source>
        <dbReference type="ARBA" id="ARBA00022989"/>
    </source>
</evidence>
<dbReference type="Proteomes" id="UP000196710">
    <property type="component" value="Chromosome"/>
</dbReference>
<dbReference type="Proteomes" id="UP000596035">
    <property type="component" value="Chromosome"/>
</dbReference>
<sequence length="138" mass="14722">MCIFGRKIRIITFGEEMVEMDRKWKYCITGGLAGLANGLFGSGGGLFLVPLFTRWTDLPERKAFATSVGVILPLSAVSAVVYFFKGAVDLSAAWPYILGGAAGGLLSGRALKKVPVKWLRRGFGALMAYCGAKAVLGL</sequence>
<evidence type="ECO:0000256" key="2">
    <source>
        <dbReference type="ARBA" id="ARBA00009142"/>
    </source>
</evidence>
<evidence type="ECO:0000313" key="7">
    <source>
        <dbReference type="EMBL" id="ASB42839.1"/>
    </source>
</evidence>
<dbReference type="PANTHER" id="PTHR43701">
    <property type="entry name" value="MEMBRANE TRANSPORTER PROTEIN MJ0441-RELATED"/>
    <property type="match status" value="1"/>
</dbReference>
<dbReference type="InterPro" id="IPR051598">
    <property type="entry name" value="TSUP/Inactive_protease-like"/>
</dbReference>
<keyword evidence="3 6" id="KW-0812">Transmembrane</keyword>
<evidence type="ECO:0000313" key="9">
    <source>
        <dbReference type="Proteomes" id="UP000196710"/>
    </source>
</evidence>
<feature type="transmembrane region" description="Helical" evidence="6">
    <location>
        <begin position="64"/>
        <end position="84"/>
    </location>
</feature>
<reference evidence="8 10" key="3">
    <citation type="submission" date="2020-11" db="EMBL/GenBank/DDBJ databases">
        <title>Closed and high quality bacterial genomes of the OMM12 community.</title>
        <authorList>
            <person name="Marbouty M."/>
            <person name="Lamy-Besnier Q."/>
            <person name="Debarbieux L."/>
            <person name="Koszul R."/>
        </authorList>
    </citation>
    <scope>NUCLEOTIDE SEQUENCE [LARGE SCALE GENOMIC DNA]</scope>
    <source>
        <strain evidence="8 10">KB18</strain>
    </source>
</reference>
<evidence type="ECO:0000256" key="5">
    <source>
        <dbReference type="ARBA" id="ARBA00023136"/>
    </source>
</evidence>
<evidence type="ECO:0000256" key="3">
    <source>
        <dbReference type="ARBA" id="ARBA00022692"/>
    </source>
</evidence>
<dbReference type="Pfam" id="PF01925">
    <property type="entry name" value="TauE"/>
    <property type="match status" value="1"/>
</dbReference>
<organism evidence="8 10">
    <name type="scientific">Acutalibacter muris</name>
    <dbReference type="NCBI Taxonomy" id="1796620"/>
    <lineage>
        <taxon>Bacteria</taxon>
        <taxon>Bacillati</taxon>
        <taxon>Bacillota</taxon>
        <taxon>Clostridia</taxon>
        <taxon>Eubacteriales</taxon>
        <taxon>Acutalibacteraceae</taxon>
        <taxon>Acutalibacter</taxon>
    </lineage>
</organism>
<feature type="transmembrane region" description="Helical" evidence="6">
    <location>
        <begin position="28"/>
        <end position="52"/>
    </location>
</feature>
<reference evidence="9" key="2">
    <citation type="submission" date="2017-05" db="EMBL/GenBank/DDBJ databases">
        <title>Improved OligoMM genomes.</title>
        <authorList>
            <person name="Garzetti D."/>
        </authorList>
    </citation>
    <scope>NUCLEOTIDE SEQUENCE [LARGE SCALE GENOMIC DNA]</scope>
    <source>
        <strain evidence="9">KB18</strain>
    </source>
</reference>
<comment type="similarity">
    <text evidence="2 6">Belongs to the 4-toluene sulfonate uptake permease (TSUP) (TC 2.A.102) family.</text>
</comment>
<proteinExistence type="inferred from homology"/>
<keyword evidence="4 6" id="KW-1133">Transmembrane helix</keyword>
<reference evidence="7" key="1">
    <citation type="journal article" date="2017" name="Genome Announc.">
        <title>High-Quality Whole-Genome Sequences of the Oligo-Mouse-Microbiota Bacterial Community.</title>
        <authorList>
            <person name="Garzetti D."/>
            <person name="Brugiroux S."/>
            <person name="Bunk B."/>
            <person name="Pukall R."/>
            <person name="McCoy K.D."/>
            <person name="Macpherson A.J."/>
            <person name="Stecher B."/>
        </authorList>
    </citation>
    <scope>NUCLEOTIDE SEQUENCE</scope>
    <source>
        <strain evidence="7">KB18</strain>
    </source>
</reference>
<dbReference type="GO" id="GO:0005886">
    <property type="term" value="C:plasma membrane"/>
    <property type="evidence" value="ECO:0007669"/>
    <property type="project" value="UniProtKB-SubCell"/>
</dbReference>
<dbReference type="EMBL" id="CP021422">
    <property type="protein sequence ID" value="ASB42839.1"/>
    <property type="molecule type" value="Genomic_DNA"/>
</dbReference>
<name>A0A1Z2XWQ2_9FIRM</name>
<comment type="subcellular location">
    <subcellularLocation>
        <location evidence="6">Cell membrane</location>
        <topology evidence="6">Multi-pass membrane protein</topology>
    </subcellularLocation>
    <subcellularLocation>
        <location evidence="1">Membrane</location>
        <topology evidence="1">Multi-pass membrane protein</topology>
    </subcellularLocation>
</comment>
<keyword evidence="5 6" id="KW-0472">Membrane</keyword>
<keyword evidence="6" id="KW-1003">Cell membrane</keyword>
<dbReference type="PANTHER" id="PTHR43701:SF2">
    <property type="entry name" value="MEMBRANE TRANSPORTER PROTEIN YJNA-RELATED"/>
    <property type="match status" value="1"/>
</dbReference>
<protein>
    <recommendedName>
        <fullName evidence="6">Probable membrane transporter protein</fullName>
    </recommendedName>
</protein>
<keyword evidence="9" id="KW-1185">Reference proteome</keyword>
<dbReference type="InterPro" id="IPR002781">
    <property type="entry name" value="TM_pro_TauE-like"/>
</dbReference>
<gene>
    <name evidence="7" type="ORF">ADH66_19245</name>
    <name evidence="8" type="ORF">I5Q82_09680</name>
</gene>
<evidence type="ECO:0000313" key="10">
    <source>
        <dbReference type="Proteomes" id="UP000596035"/>
    </source>
</evidence>
<evidence type="ECO:0000256" key="6">
    <source>
        <dbReference type="RuleBase" id="RU363041"/>
    </source>
</evidence>